<evidence type="ECO:0000313" key="2">
    <source>
        <dbReference type="EMBL" id="GFH46310.1"/>
    </source>
</evidence>
<dbReference type="Pfam" id="PF13385">
    <property type="entry name" value="Laminin_G_3"/>
    <property type="match status" value="1"/>
</dbReference>
<proteinExistence type="predicted"/>
<name>A0AAD3H0X6_9STRA</name>
<keyword evidence="3" id="KW-1185">Reference proteome</keyword>
<feature type="region of interest" description="Disordered" evidence="1">
    <location>
        <begin position="239"/>
        <end position="282"/>
    </location>
</feature>
<evidence type="ECO:0000256" key="1">
    <source>
        <dbReference type="SAM" id="MobiDB-lite"/>
    </source>
</evidence>
<dbReference type="Gene3D" id="2.60.120.200">
    <property type="match status" value="1"/>
</dbReference>
<feature type="region of interest" description="Disordered" evidence="1">
    <location>
        <begin position="374"/>
        <end position="396"/>
    </location>
</feature>
<accession>A0AAD3H0X6</accession>
<feature type="compositionally biased region" description="Low complexity" evidence="1">
    <location>
        <begin position="239"/>
        <end position="267"/>
    </location>
</feature>
<feature type="compositionally biased region" description="Low complexity" evidence="1">
    <location>
        <begin position="374"/>
        <end position="392"/>
    </location>
</feature>
<dbReference type="Proteomes" id="UP001054902">
    <property type="component" value="Unassembled WGS sequence"/>
</dbReference>
<gene>
    <name evidence="2" type="ORF">CTEN210_02784</name>
</gene>
<evidence type="ECO:0000313" key="3">
    <source>
        <dbReference type="Proteomes" id="UP001054902"/>
    </source>
</evidence>
<sequence length="512" mass="54091">MAAWVRWESVNPHGGFMGLFGYGRAVDGKAWYLFHYWTGGLNLDYWEYDEGINSIYTIYPGFWYHVVITWDGTNNRAYINGSLVKTGAPNGNPKTEIEGLEAPYALGETCTNANDCDSGYCAGNVCRDGAIGSICDVGENGDCVSNFCGGDGYCTDGSIGSSCNVGASCSSGSCAGNHQCTDGALSSPCGSGSDCTSGYCVSNQCNDGAIGSTCVSASDCATEFCALGQCALIPSSEPSSVPSDLPSDIPSDLPSSAPSSLPTSVPSDLPSDIPSDVPSNLPSLMPSSLPSLLSSSEPSSMPSHLSFDPPILDPCHGITCSNHGKCKGNGICQCEDTFIQVKDGKDCACPDETFLHASTNRCYVPTSSPTLSPVSSPVTLSPTSAPVTTVPTPDSPLEDSCEDITCTFIVNDKEINCDWLSRNKKREQKRKDAYCALNEVKMACPLTCNFCNCIDDASYTFQLKSGMDGVNCSWISKNKSKLDKRRAKYCTDDYDDGAIVNACTKSCGLCAN</sequence>
<dbReference type="AlphaFoldDB" id="A0AAD3H0X6"/>
<reference evidence="2 3" key="1">
    <citation type="journal article" date="2021" name="Sci. Rep.">
        <title>The genome of the diatom Chaetoceros tenuissimus carries an ancient integrated fragment of an extant virus.</title>
        <authorList>
            <person name="Hongo Y."/>
            <person name="Kimura K."/>
            <person name="Takaki Y."/>
            <person name="Yoshida Y."/>
            <person name="Baba S."/>
            <person name="Kobayashi G."/>
            <person name="Nagasaki K."/>
            <person name="Hano T."/>
            <person name="Tomaru Y."/>
        </authorList>
    </citation>
    <scope>NUCLEOTIDE SEQUENCE [LARGE SCALE GENOMIC DNA]</scope>
    <source>
        <strain evidence="2 3">NIES-3715</strain>
    </source>
</reference>
<dbReference type="InterPro" id="IPR013320">
    <property type="entry name" value="ConA-like_dom_sf"/>
</dbReference>
<comment type="caution">
    <text evidence="2">The sequence shown here is derived from an EMBL/GenBank/DDBJ whole genome shotgun (WGS) entry which is preliminary data.</text>
</comment>
<organism evidence="2 3">
    <name type="scientific">Chaetoceros tenuissimus</name>
    <dbReference type="NCBI Taxonomy" id="426638"/>
    <lineage>
        <taxon>Eukaryota</taxon>
        <taxon>Sar</taxon>
        <taxon>Stramenopiles</taxon>
        <taxon>Ochrophyta</taxon>
        <taxon>Bacillariophyta</taxon>
        <taxon>Coscinodiscophyceae</taxon>
        <taxon>Chaetocerotophycidae</taxon>
        <taxon>Chaetocerotales</taxon>
        <taxon>Chaetocerotaceae</taxon>
        <taxon>Chaetoceros</taxon>
    </lineage>
</organism>
<protein>
    <submittedName>
        <fullName evidence="2">Uncharacterized protein</fullName>
    </submittedName>
</protein>
<dbReference type="SUPFAM" id="SSF49899">
    <property type="entry name" value="Concanavalin A-like lectins/glucanases"/>
    <property type="match status" value="1"/>
</dbReference>
<dbReference type="EMBL" id="BLLK01000022">
    <property type="protein sequence ID" value="GFH46310.1"/>
    <property type="molecule type" value="Genomic_DNA"/>
</dbReference>